<evidence type="ECO:0000256" key="4">
    <source>
        <dbReference type="ARBA" id="ARBA00023239"/>
    </source>
</evidence>
<gene>
    <name evidence="5" type="ORF">A6769_38270</name>
</gene>
<evidence type="ECO:0000313" key="6">
    <source>
        <dbReference type="Proteomes" id="UP000252085"/>
    </source>
</evidence>
<keyword evidence="4" id="KW-0456">Lyase</keyword>
<organism evidence="5 6">
    <name type="scientific">Nostoc punctiforme NIES-2108</name>
    <dbReference type="NCBI Taxonomy" id="1356359"/>
    <lineage>
        <taxon>Bacteria</taxon>
        <taxon>Bacillati</taxon>
        <taxon>Cyanobacteriota</taxon>
        <taxon>Cyanophyceae</taxon>
        <taxon>Nostocales</taxon>
        <taxon>Nostocaceae</taxon>
        <taxon>Nostoc</taxon>
    </lineage>
</organism>
<dbReference type="InterPro" id="IPR016024">
    <property type="entry name" value="ARM-type_fold"/>
</dbReference>
<comment type="caution">
    <text evidence="5">The sequence shown here is derived from an EMBL/GenBank/DDBJ whole genome shotgun (WGS) entry which is preliminary data.</text>
</comment>
<proteinExistence type="inferred from homology"/>
<evidence type="ECO:0000313" key="5">
    <source>
        <dbReference type="EMBL" id="RCJ42062.1"/>
    </source>
</evidence>
<dbReference type="GO" id="GO:0016829">
    <property type="term" value="F:lyase activity"/>
    <property type="evidence" value="ECO:0007669"/>
    <property type="project" value="UniProtKB-KW"/>
</dbReference>
<dbReference type="Proteomes" id="UP000252085">
    <property type="component" value="Unassembled WGS sequence"/>
</dbReference>
<evidence type="ECO:0000256" key="2">
    <source>
        <dbReference type="ARBA" id="ARBA00022549"/>
    </source>
</evidence>
<dbReference type="SUPFAM" id="SSF48371">
    <property type="entry name" value="ARM repeat"/>
    <property type="match status" value="1"/>
</dbReference>
<sequence length="146" mass="16641">MVYAEITKTRRNAYTGNPQGVPLLRLKTRIGDQAPQVISECFSALLQLAPADSLAIVAGFLFDPKEQICELAALTLGESRLEEAFDLLRNCWEQTRNVELRRTLLLAIGMLRQDKAIDFLISYYVRIITYDKSRDENDEVCRKESV</sequence>
<dbReference type="EMBL" id="LXQE01000022">
    <property type="protein sequence ID" value="RCJ42062.1"/>
    <property type="molecule type" value="Genomic_DNA"/>
</dbReference>
<evidence type="ECO:0000256" key="1">
    <source>
        <dbReference type="ARBA" id="ARBA00009299"/>
    </source>
</evidence>
<dbReference type="InterPro" id="IPR011989">
    <property type="entry name" value="ARM-like"/>
</dbReference>
<keyword evidence="3" id="KW-0605">Phycobilisome</keyword>
<protein>
    <submittedName>
        <fullName evidence="5">Uncharacterized protein</fullName>
    </submittedName>
</protein>
<accession>A0A367S3R6</accession>
<evidence type="ECO:0000256" key="3">
    <source>
        <dbReference type="ARBA" id="ARBA00022738"/>
    </source>
</evidence>
<dbReference type="AlphaFoldDB" id="A0A367S3R6"/>
<comment type="similarity">
    <text evidence="1">Belongs to the CpcE/RpcE/PecE family.</text>
</comment>
<reference evidence="5 6" key="1">
    <citation type="submission" date="2016-04" db="EMBL/GenBank/DDBJ databases">
        <authorList>
            <person name="Evans L.H."/>
            <person name="Alamgir A."/>
            <person name="Owens N."/>
            <person name="Weber N.D."/>
            <person name="Virtaneva K."/>
            <person name="Barbian K."/>
            <person name="Babar A."/>
            <person name="Rosenke K."/>
        </authorList>
    </citation>
    <scope>NUCLEOTIDE SEQUENCE [LARGE SCALE GENOMIC DNA]</scope>
    <source>
        <strain evidence="5">NIES-2108</strain>
    </source>
</reference>
<dbReference type="GO" id="GO:0030089">
    <property type="term" value="C:phycobilisome"/>
    <property type="evidence" value="ECO:0007669"/>
    <property type="project" value="UniProtKB-KW"/>
</dbReference>
<name>A0A367S3R6_NOSPU</name>
<dbReference type="Gene3D" id="1.25.10.10">
    <property type="entry name" value="Leucine-rich Repeat Variant"/>
    <property type="match status" value="1"/>
</dbReference>
<keyword evidence="2" id="KW-0042">Antenna complex</keyword>